<dbReference type="AlphaFoldDB" id="A0A370TKR1"/>
<feature type="region of interest" description="Disordered" evidence="2">
    <location>
        <begin position="298"/>
        <end position="326"/>
    </location>
</feature>
<dbReference type="InterPro" id="IPR052373">
    <property type="entry name" value="Gamma-glu_amide_hydrolase"/>
</dbReference>
<feature type="domain" description="Glutamine amidotransferase type-2" evidence="3">
    <location>
        <begin position="2"/>
        <end position="371"/>
    </location>
</feature>
<dbReference type="Pfam" id="PF13230">
    <property type="entry name" value="GATase_4"/>
    <property type="match status" value="1"/>
</dbReference>
<dbReference type="InterPro" id="IPR029055">
    <property type="entry name" value="Ntn_hydrolases_N"/>
</dbReference>
<dbReference type="GeneID" id="43599548"/>
<name>A0A370TKR1_9HELO</name>
<dbReference type="CDD" id="cd01908">
    <property type="entry name" value="YafJ"/>
    <property type="match status" value="1"/>
</dbReference>
<accession>A0A370TKR1</accession>
<dbReference type="GO" id="GO:0005737">
    <property type="term" value="C:cytoplasm"/>
    <property type="evidence" value="ECO:0007669"/>
    <property type="project" value="TreeGrafter"/>
</dbReference>
<evidence type="ECO:0000256" key="1">
    <source>
        <dbReference type="ARBA" id="ARBA00022962"/>
    </source>
</evidence>
<dbReference type="OrthoDB" id="444432at2759"/>
<proteinExistence type="predicted"/>
<evidence type="ECO:0000313" key="4">
    <source>
        <dbReference type="EMBL" id="RDL36087.1"/>
    </source>
</evidence>
<dbReference type="Proteomes" id="UP000254866">
    <property type="component" value="Unassembled WGS sequence"/>
</dbReference>
<keyword evidence="5" id="KW-1185">Reference proteome</keyword>
<dbReference type="PANTHER" id="PTHR43187:SF1">
    <property type="entry name" value="GLUTAMINE AMIDOTRANSFERASE DUG3-RELATED"/>
    <property type="match status" value="1"/>
</dbReference>
<dbReference type="InterPro" id="IPR017932">
    <property type="entry name" value="GATase_2_dom"/>
</dbReference>
<dbReference type="PANTHER" id="PTHR43187">
    <property type="entry name" value="GLUTAMINE AMIDOTRANSFERASE DUG3-RELATED"/>
    <property type="match status" value="1"/>
</dbReference>
<dbReference type="GO" id="GO:0061672">
    <property type="term" value="C:glutathione hydrolase complex"/>
    <property type="evidence" value="ECO:0007669"/>
    <property type="project" value="TreeGrafter"/>
</dbReference>
<evidence type="ECO:0000256" key="2">
    <source>
        <dbReference type="SAM" id="MobiDB-lite"/>
    </source>
</evidence>
<keyword evidence="1" id="KW-0315">Glutamine amidotransferase</keyword>
<dbReference type="GO" id="GO:0006751">
    <property type="term" value="P:glutathione catabolic process"/>
    <property type="evidence" value="ECO:0007669"/>
    <property type="project" value="TreeGrafter"/>
</dbReference>
<sequence>MCRWFSYISASEPCLLEDVLITPAHSISKQVHAHYLPLLISHDPKVHAEPTSQSEISHRNRVFCEDGIGMAWYTPTLSQFCTSSPREHPKPSLHPARYKTTQQPAHDANFHSICANTASNVVFAHIRDATGTAITHVNNHPFIFGIHCIMHNGYISSFEKVKKKLCDTLNDEAYAHIQGSTDSEHFAALLMTYLCPLSQQEAAHPHSSEACASQNPGVPTGWETFHGVAEMQVALQKTINTIINLQRTILGDQAEPNDFNIALTDGRNMVACRFRNHPTEQPPSLYCSTHAGVTLNRKFPDHPDGPKGDLGKGNKTEGHNPNAFRKSEDHGQHVIVASEPTTYKGSDWTLIEKNHLVLVEGTGDVVIKKMM</sequence>
<reference evidence="4 5" key="1">
    <citation type="journal article" date="2018" name="IMA Fungus">
        <title>IMA Genome-F 9: Draft genome sequence of Annulohypoxylon stygium, Aspergillus mulundensis, Berkeleyomyces basicola (syn. Thielaviopsis basicola), Ceratocystis smalleyi, two Cercospora beticola strains, Coleophoma cylindrospora, Fusarium fracticaudum, Phialophora cf. hyalina, and Morchella septimelata.</title>
        <authorList>
            <person name="Wingfield B.D."/>
            <person name="Bills G.F."/>
            <person name="Dong Y."/>
            <person name="Huang W."/>
            <person name="Nel W.J."/>
            <person name="Swalarsk-Parry B.S."/>
            <person name="Vaghefi N."/>
            <person name="Wilken P.M."/>
            <person name="An Z."/>
            <person name="de Beer Z.W."/>
            <person name="De Vos L."/>
            <person name="Chen L."/>
            <person name="Duong T.A."/>
            <person name="Gao Y."/>
            <person name="Hammerbacher A."/>
            <person name="Kikkert J.R."/>
            <person name="Li Y."/>
            <person name="Li H."/>
            <person name="Li K."/>
            <person name="Li Q."/>
            <person name="Liu X."/>
            <person name="Ma X."/>
            <person name="Naidoo K."/>
            <person name="Pethybridge S.J."/>
            <person name="Sun J."/>
            <person name="Steenkamp E.T."/>
            <person name="van der Nest M.A."/>
            <person name="van Wyk S."/>
            <person name="Wingfield M.J."/>
            <person name="Xiong C."/>
            <person name="Yue Q."/>
            <person name="Zhang X."/>
        </authorList>
    </citation>
    <scope>NUCLEOTIDE SEQUENCE [LARGE SCALE GENOMIC DNA]</scope>
    <source>
        <strain evidence="4 5">BP 5553</strain>
    </source>
</reference>
<dbReference type="EMBL" id="NPIC01000005">
    <property type="protein sequence ID" value="RDL36087.1"/>
    <property type="molecule type" value="Genomic_DNA"/>
</dbReference>
<protein>
    <recommendedName>
        <fullName evidence="3">Glutamine amidotransferase type-2 domain-containing protein</fullName>
    </recommendedName>
</protein>
<evidence type="ECO:0000313" key="5">
    <source>
        <dbReference type="Proteomes" id="UP000254866"/>
    </source>
</evidence>
<gene>
    <name evidence="4" type="ORF">BP5553_06699</name>
</gene>
<dbReference type="Gene3D" id="3.60.20.10">
    <property type="entry name" value="Glutamine Phosphoribosylpyrophosphate, subunit 1, domain 1"/>
    <property type="match status" value="1"/>
</dbReference>
<dbReference type="GO" id="GO:0008242">
    <property type="term" value="F:omega peptidase activity"/>
    <property type="evidence" value="ECO:0007669"/>
    <property type="project" value="TreeGrafter"/>
</dbReference>
<dbReference type="InterPro" id="IPR026869">
    <property type="entry name" value="EgtC-like"/>
</dbReference>
<dbReference type="PROSITE" id="PS51278">
    <property type="entry name" value="GATASE_TYPE_2"/>
    <property type="match status" value="1"/>
</dbReference>
<evidence type="ECO:0000259" key="3">
    <source>
        <dbReference type="PROSITE" id="PS51278"/>
    </source>
</evidence>
<dbReference type="RefSeq" id="XP_031868743.1">
    <property type="nucleotide sequence ID" value="XM_032015322.1"/>
</dbReference>
<organism evidence="4 5">
    <name type="scientific">Venustampulla echinocandica</name>
    <dbReference type="NCBI Taxonomy" id="2656787"/>
    <lineage>
        <taxon>Eukaryota</taxon>
        <taxon>Fungi</taxon>
        <taxon>Dikarya</taxon>
        <taxon>Ascomycota</taxon>
        <taxon>Pezizomycotina</taxon>
        <taxon>Leotiomycetes</taxon>
        <taxon>Helotiales</taxon>
        <taxon>Pleuroascaceae</taxon>
        <taxon>Venustampulla</taxon>
    </lineage>
</organism>
<dbReference type="SUPFAM" id="SSF56235">
    <property type="entry name" value="N-terminal nucleophile aminohydrolases (Ntn hydrolases)"/>
    <property type="match status" value="1"/>
</dbReference>
<comment type="caution">
    <text evidence="4">The sequence shown here is derived from an EMBL/GenBank/DDBJ whole genome shotgun (WGS) entry which is preliminary data.</text>
</comment>
<dbReference type="STRING" id="2656787.A0A370TKR1"/>
<feature type="compositionally biased region" description="Basic and acidic residues" evidence="2">
    <location>
        <begin position="298"/>
        <end position="318"/>
    </location>
</feature>